<proteinExistence type="inferred from homology"/>
<keyword evidence="8" id="KW-0472">Membrane</keyword>
<protein>
    <submittedName>
        <fullName evidence="9">N2,N2-dimethylguanosine tRNA methyltransferase</fullName>
    </submittedName>
</protein>
<sequence length="772" mass="85209">MARDRIASSSHGFGLRVSFISFWICFLPSISLAYRPGEIVPMSKAGQYHASRTPWHDLIGRHCPIFAVNVEVLIPISKPTGFTGADPYKMVCGLSPFQISKFPDTISFQVGHEKFYVPWLYVINRKSSEVPLIDFHLRYSGNDLHGVTAKVIDMPHHYIEAHPDIRKHFWDPENWPKYVLVRYTWEEQSEIDVAGGFYVLFGSGSVSSSIAMACTIVVGSLSGIIMAHSLGLAVSFILAIYVLQSSKEKLTRFVRENVAETSMPGGVAKDFLLKYYHPGERHNRIGDCSDCLLCTSTSVDPSFRINRILPSYDDLSLDVFTTKTPSPIGRSISPLQPRVSSPAMAAIAAFSVCSPLPLSPRPGRPPIPPRRPTAPANTLEAERGVEFETGDSFFRRESAVGRDLGVLSAALHRRSLPPGGGLRVLDAMCGCGVRSLRYLAQAGAAFVWANDASEGCRPLILSNLSGHPRFSPQGDRSWVVTHLDANRVLAENYLRKEFFDLVDVDSFGSDSSFMRLAISTIRKGGLLYVTSTDGYSSGGHRPHCSLASYGAYVRPMPFSNEVGLRMLIGGALREAAALGYRISPLFSFYSYHGPVFRVMLQVDRGQLHEKSRYGFISYCHGCGNSQTFSWEELGQISCACRKGEISKSVVVSGPLWTGPLHDVTYVTDMLQLATEWGWACTNGNEVDLEKLLNQMIGEGDPRLPPGYIKLDEIASRGKMNSPPLSTLINTLQKEGYVASRSHIAPNAIKTNCPIAECIQFARRIRCSTSNRR</sequence>
<dbReference type="InterPro" id="IPR002905">
    <property type="entry name" value="Trm1"/>
</dbReference>
<keyword evidence="10" id="KW-1185">Reference proteome</keyword>
<dbReference type="AlphaFoldDB" id="A0A9E7KXF3"/>
<evidence type="ECO:0000313" key="9">
    <source>
        <dbReference type="EMBL" id="URE32946.1"/>
    </source>
</evidence>
<keyword evidence="2 7" id="KW-0489">Methyltransferase</keyword>
<gene>
    <name evidence="9" type="ORF">MUK42_06726</name>
</gene>
<evidence type="ECO:0000256" key="3">
    <source>
        <dbReference type="ARBA" id="ARBA00022679"/>
    </source>
</evidence>
<name>A0A9E7KXF3_9LILI</name>
<dbReference type="GO" id="GO:0002940">
    <property type="term" value="P:tRNA N2-guanine methylation"/>
    <property type="evidence" value="ECO:0007669"/>
    <property type="project" value="TreeGrafter"/>
</dbReference>
<evidence type="ECO:0000256" key="6">
    <source>
        <dbReference type="ARBA" id="ARBA00022884"/>
    </source>
</evidence>
<feature type="transmembrane region" description="Helical" evidence="8">
    <location>
        <begin position="13"/>
        <end position="34"/>
    </location>
</feature>
<keyword evidence="8" id="KW-1133">Transmembrane helix</keyword>
<evidence type="ECO:0000256" key="1">
    <source>
        <dbReference type="ARBA" id="ARBA00022555"/>
    </source>
</evidence>
<feature type="transmembrane region" description="Helical" evidence="8">
    <location>
        <begin position="197"/>
        <end position="218"/>
    </location>
</feature>
<dbReference type="PANTHER" id="PTHR10631:SF9">
    <property type="entry name" value="TRNA (GUANINE(26)-N(2))-DIMETHYLTRANSFERASE"/>
    <property type="match status" value="1"/>
</dbReference>
<dbReference type="Gene3D" id="3.30.56.70">
    <property type="entry name" value="N2,N2-dimethylguanosine tRNA methyltransferase, C-terminal domain"/>
    <property type="match status" value="1"/>
</dbReference>
<comment type="similarity">
    <text evidence="7">Belongs to the class I-like SAM-binding methyltransferase superfamily. Trm1 family.</text>
</comment>
<dbReference type="InterPro" id="IPR029063">
    <property type="entry name" value="SAM-dependent_MTases_sf"/>
</dbReference>
<keyword evidence="4 7" id="KW-0949">S-adenosyl-L-methionine</keyword>
<keyword evidence="6 7" id="KW-0694">RNA-binding</keyword>
<dbReference type="PROSITE" id="PS51626">
    <property type="entry name" value="SAM_MT_TRM1"/>
    <property type="match status" value="1"/>
</dbReference>
<keyword evidence="8" id="KW-0812">Transmembrane</keyword>
<evidence type="ECO:0000256" key="2">
    <source>
        <dbReference type="ARBA" id="ARBA00022603"/>
    </source>
</evidence>
<dbReference type="Proteomes" id="UP001055439">
    <property type="component" value="Chromosome 8"/>
</dbReference>
<dbReference type="EMBL" id="CP097510">
    <property type="protein sequence ID" value="URE32946.1"/>
    <property type="molecule type" value="Genomic_DNA"/>
</dbReference>
<evidence type="ECO:0000256" key="7">
    <source>
        <dbReference type="PROSITE-ProRule" id="PRU00958"/>
    </source>
</evidence>
<dbReference type="FunFam" id="3.30.56.70:FF:000001">
    <property type="entry name" value="tRNA (guanine(26)-N(2))-dimethyltransferase"/>
    <property type="match status" value="1"/>
</dbReference>
<keyword evidence="1 7" id="KW-0820">tRNA-binding</keyword>
<organism evidence="9 10">
    <name type="scientific">Musa troglodytarum</name>
    <name type="common">fe'i banana</name>
    <dbReference type="NCBI Taxonomy" id="320322"/>
    <lineage>
        <taxon>Eukaryota</taxon>
        <taxon>Viridiplantae</taxon>
        <taxon>Streptophyta</taxon>
        <taxon>Embryophyta</taxon>
        <taxon>Tracheophyta</taxon>
        <taxon>Spermatophyta</taxon>
        <taxon>Magnoliopsida</taxon>
        <taxon>Liliopsida</taxon>
        <taxon>Zingiberales</taxon>
        <taxon>Musaceae</taxon>
        <taxon>Musa</taxon>
    </lineage>
</organism>
<dbReference type="GO" id="GO:0005634">
    <property type="term" value="C:nucleus"/>
    <property type="evidence" value="ECO:0007669"/>
    <property type="project" value="TreeGrafter"/>
</dbReference>
<evidence type="ECO:0000313" key="10">
    <source>
        <dbReference type="Proteomes" id="UP001055439"/>
    </source>
</evidence>
<dbReference type="Pfam" id="PF02005">
    <property type="entry name" value="TRM"/>
    <property type="match status" value="1"/>
</dbReference>
<dbReference type="Gene3D" id="3.40.50.150">
    <property type="entry name" value="Vaccinia Virus protein VP39"/>
    <property type="match status" value="1"/>
</dbReference>
<dbReference type="OrthoDB" id="6349953at2759"/>
<evidence type="ECO:0000256" key="5">
    <source>
        <dbReference type="ARBA" id="ARBA00022694"/>
    </source>
</evidence>
<keyword evidence="3 7" id="KW-0808">Transferase</keyword>
<keyword evidence="5 7" id="KW-0819">tRNA processing</keyword>
<accession>A0A9E7KXF3</accession>
<dbReference type="PANTHER" id="PTHR10631">
    <property type="entry name" value="N 2 ,N 2 -DIMETHYLGUANOSINE TRNA METHYLTRANSFERASE"/>
    <property type="match status" value="1"/>
</dbReference>
<dbReference type="GO" id="GO:0000049">
    <property type="term" value="F:tRNA binding"/>
    <property type="evidence" value="ECO:0007669"/>
    <property type="project" value="UniProtKB-UniRule"/>
</dbReference>
<reference evidence="9" key="1">
    <citation type="submission" date="2022-05" db="EMBL/GenBank/DDBJ databases">
        <title>The Musa troglodytarum L. genome provides insights into the mechanism of non-climacteric behaviour and enrichment of carotenoids.</title>
        <authorList>
            <person name="Wang J."/>
        </authorList>
    </citation>
    <scope>NUCLEOTIDE SEQUENCE</scope>
    <source>
        <tissue evidence="9">Leaf</tissue>
    </source>
</reference>
<evidence type="ECO:0000256" key="8">
    <source>
        <dbReference type="SAM" id="Phobius"/>
    </source>
</evidence>
<dbReference type="GO" id="GO:0016423">
    <property type="term" value="F:tRNA (guanine) methyltransferase activity"/>
    <property type="evidence" value="ECO:0007669"/>
    <property type="project" value="InterPro"/>
</dbReference>
<dbReference type="InterPro" id="IPR042296">
    <property type="entry name" value="tRNA_met_Trm1_C"/>
</dbReference>
<dbReference type="SUPFAM" id="SSF53335">
    <property type="entry name" value="S-adenosyl-L-methionine-dependent methyltransferases"/>
    <property type="match status" value="1"/>
</dbReference>
<feature type="transmembrane region" description="Helical" evidence="8">
    <location>
        <begin position="224"/>
        <end position="243"/>
    </location>
</feature>
<evidence type="ECO:0000256" key="4">
    <source>
        <dbReference type="ARBA" id="ARBA00022691"/>
    </source>
</evidence>